<dbReference type="Proteomes" id="UP000271098">
    <property type="component" value="Unassembled WGS sequence"/>
</dbReference>
<proteinExistence type="predicted"/>
<evidence type="ECO:0000313" key="2">
    <source>
        <dbReference type="Proteomes" id="UP000271098"/>
    </source>
</evidence>
<evidence type="ECO:0000313" key="3">
    <source>
        <dbReference type="WBParaSite" id="GPUH_0001234001-mRNA-1"/>
    </source>
</evidence>
<reference evidence="1 2" key="2">
    <citation type="submission" date="2018-11" db="EMBL/GenBank/DDBJ databases">
        <authorList>
            <consortium name="Pathogen Informatics"/>
        </authorList>
    </citation>
    <scope>NUCLEOTIDE SEQUENCE [LARGE SCALE GENOMIC DNA]</scope>
</reference>
<dbReference type="EMBL" id="UYRT01079231">
    <property type="protein sequence ID" value="VDN20262.1"/>
    <property type="molecule type" value="Genomic_DNA"/>
</dbReference>
<dbReference type="AlphaFoldDB" id="A0A183DUD5"/>
<evidence type="ECO:0000313" key="1">
    <source>
        <dbReference type="EMBL" id="VDN20262.1"/>
    </source>
</evidence>
<reference evidence="3" key="1">
    <citation type="submission" date="2016-06" db="UniProtKB">
        <authorList>
            <consortium name="WormBaseParasite"/>
        </authorList>
    </citation>
    <scope>IDENTIFICATION</scope>
</reference>
<gene>
    <name evidence="1" type="ORF">GPUH_LOCUS12326</name>
</gene>
<accession>A0A183DUD5</accession>
<dbReference type="WBParaSite" id="GPUH_0001234001-mRNA-1">
    <property type="protein sequence ID" value="GPUH_0001234001-mRNA-1"/>
    <property type="gene ID" value="GPUH_0001234001"/>
</dbReference>
<protein>
    <submittedName>
        <fullName evidence="3">Ig-like domain-containing protein</fullName>
    </submittedName>
</protein>
<sequence length="94" mass="10806">MLMRCRITRAREGAAPNQVFYDENGHIIQLEKSEGEELEFYDIESIEEFFETPQLSLSNEQRATAAVQKNVCTLQDSARYEGSQYSCNVNYGDQ</sequence>
<keyword evidence="2" id="KW-1185">Reference proteome</keyword>
<organism evidence="3">
    <name type="scientific">Gongylonema pulchrum</name>
    <dbReference type="NCBI Taxonomy" id="637853"/>
    <lineage>
        <taxon>Eukaryota</taxon>
        <taxon>Metazoa</taxon>
        <taxon>Ecdysozoa</taxon>
        <taxon>Nematoda</taxon>
        <taxon>Chromadorea</taxon>
        <taxon>Rhabditida</taxon>
        <taxon>Spirurina</taxon>
        <taxon>Spiruromorpha</taxon>
        <taxon>Spiruroidea</taxon>
        <taxon>Gongylonematidae</taxon>
        <taxon>Gongylonema</taxon>
    </lineage>
</organism>
<name>A0A183DUD5_9BILA</name>